<protein>
    <submittedName>
        <fullName evidence="2">Uncharacterized protein</fullName>
    </submittedName>
</protein>
<dbReference type="EMBL" id="JACJPW010000087">
    <property type="protein sequence ID" value="MBD2184556.1"/>
    <property type="molecule type" value="Genomic_DNA"/>
</dbReference>
<reference evidence="2" key="1">
    <citation type="journal article" date="2015" name="ISME J.">
        <title>Draft Genome Sequence of Streptomyces incarnatus NRRL8089, which Produces the Nucleoside Antibiotic Sinefungin.</title>
        <authorList>
            <person name="Oshima K."/>
            <person name="Hattori M."/>
            <person name="Shimizu H."/>
            <person name="Fukuda K."/>
            <person name="Nemoto M."/>
            <person name="Inagaki K."/>
            <person name="Tamura T."/>
        </authorList>
    </citation>
    <scope>NUCLEOTIDE SEQUENCE</scope>
    <source>
        <strain evidence="2">FACHB-1375</strain>
    </source>
</reference>
<feature type="compositionally biased region" description="Acidic residues" evidence="1">
    <location>
        <begin position="129"/>
        <end position="139"/>
    </location>
</feature>
<dbReference type="RefSeq" id="WP_190471166.1">
    <property type="nucleotide sequence ID" value="NZ_JACJPW010000087.1"/>
</dbReference>
<organism evidence="2 3">
    <name type="scientific">Aerosakkonema funiforme FACHB-1375</name>
    <dbReference type="NCBI Taxonomy" id="2949571"/>
    <lineage>
        <taxon>Bacteria</taxon>
        <taxon>Bacillati</taxon>
        <taxon>Cyanobacteriota</taxon>
        <taxon>Cyanophyceae</taxon>
        <taxon>Oscillatoriophycideae</taxon>
        <taxon>Aerosakkonematales</taxon>
        <taxon>Aerosakkonemataceae</taxon>
        <taxon>Aerosakkonema</taxon>
    </lineage>
</organism>
<feature type="region of interest" description="Disordered" evidence="1">
    <location>
        <begin position="119"/>
        <end position="149"/>
    </location>
</feature>
<keyword evidence="3" id="KW-1185">Reference proteome</keyword>
<evidence type="ECO:0000313" key="2">
    <source>
        <dbReference type="EMBL" id="MBD2184556.1"/>
    </source>
</evidence>
<dbReference type="Proteomes" id="UP000641646">
    <property type="component" value="Unassembled WGS sequence"/>
</dbReference>
<accession>A0A926VIE2</accession>
<dbReference type="AlphaFoldDB" id="A0A926VIE2"/>
<evidence type="ECO:0000313" key="3">
    <source>
        <dbReference type="Proteomes" id="UP000641646"/>
    </source>
</evidence>
<comment type="caution">
    <text evidence="2">The sequence shown here is derived from an EMBL/GenBank/DDBJ whole genome shotgun (WGS) entry which is preliminary data.</text>
</comment>
<sequence length="332" mass="37817">MTGYEIVPITDGVFVKNADVFNSDSYLGRLWIFPTKDPSLNGMGITSEWFLIASTGQVVSGHVNKDDKWSISPKLSLLPSWEYTSMDEVFDWVFDTSLAEEYSTVQMLLQNVQDDIPLSMQVSNRPSDSDDNEDDDSTEESNKFNPQLDPTTFANLMGRLQLFTDLLASESELSIQAPFDEFDEDELFSDFEEYDDEPVSMLPLISPPPGIIVNERERVWWQNSLIDLVVEEWLERKVTEVEVIPHVKLTINVEEGYFLLRSDEDGHTLLSATLTGEVIKELNTTDASCFAFLEEKLRQESFERSAVEFITDINDTNVSNIPTKRRGIEYGD</sequence>
<proteinExistence type="predicted"/>
<reference evidence="2" key="2">
    <citation type="submission" date="2020-08" db="EMBL/GenBank/DDBJ databases">
        <authorList>
            <person name="Chen M."/>
            <person name="Teng W."/>
            <person name="Zhao L."/>
            <person name="Hu C."/>
            <person name="Zhou Y."/>
            <person name="Han B."/>
            <person name="Song L."/>
            <person name="Shu W."/>
        </authorList>
    </citation>
    <scope>NUCLEOTIDE SEQUENCE</scope>
    <source>
        <strain evidence="2">FACHB-1375</strain>
    </source>
</reference>
<gene>
    <name evidence="2" type="ORF">H6G03_26385</name>
</gene>
<evidence type="ECO:0000256" key="1">
    <source>
        <dbReference type="SAM" id="MobiDB-lite"/>
    </source>
</evidence>
<name>A0A926VIE2_9CYAN</name>